<evidence type="ECO:0000259" key="2">
    <source>
        <dbReference type="Pfam" id="PF00326"/>
    </source>
</evidence>
<dbReference type="EMBL" id="JAOSHN010000001">
    <property type="protein sequence ID" value="MCU7377043.1"/>
    <property type="molecule type" value="Genomic_DNA"/>
</dbReference>
<organism evidence="3 4">
    <name type="scientific">Hominibacterium faecale</name>
    <dbReference type="NCBI Taxonomy" id="2839743"/>
    <lineage>
        <taxon>Bacteria</taxon>
        <taxon>Bacillati</taxon>
        <taxon>Bacillota</taxon>
        <taxon>Clostridia</taxon>
        <taxon>Peptostreptococcales</taxon>
        <taxon>Anaerovoracaceae</taxon>
        <taxon>Hominibacterium</taxon>
    </lineage>
</organism>
<protein>
    <submittedName>
        <fullName evidence="3">Alpha/beta hydrolase</fullName>
    </submittedName>
</protein>
<dbReference type="InterPro" id="IPR029058">
    <property type="entry name" value="AB_hydrolase_fold"/>
</dbReference>
<dbReference type="GO" id="GO:0006508">
    <property type="term" value="P:proteolysis"/>
    <property type="evidence" value="ECO:0007669"/>
    <property type="project" value="InterPro"/>
</dbReference>
<name>A0A9J6QRE5_9FIRM</name>
<keyword evidence="3" id="KW-0378">Hydrolase</keyword>
<dbReference type="InterPro" id="IPR001375">
    <property type="entry name" value="Peptidase_S9_cat"/>
</dbReference>
<dbReference type="GO" id="GO:0008236">
    <property type="term" value="F:serine-type peptidase activity"/>
    <property type="evidence" value="ECO:0007669"/>
    <property type="project" value="InterPro"/>
</dbReference>
<dbReference type="Pfam" id="PF00326">
    <property type="entry name" value="Peptidase_S9"/>
    <property type="match status" value="1"/>
</dbReference>
<dbReference type="AlphaFoldDB" id="A0A9J6QRE5"/>
<feature type="transmembrane region" description="Helical" evidence="1">
    <location>
        <begin position="12"/>
        <end position="33"/>
    </location>
</feature>
<reference evidence="3" key="1">
    <citation type="submission" date="2022-09" db="EMBL/GenBank/DDBJ databases">
        <title>Culturomic study of gut microbiota in children with autism spectrum disorder.</title>
        <authorList>
            <person name="Efimov B.A."/>
            <person name="Chaplin A.V."/>
            <person name="Sokolova S.R."/>
            <person name="Pikina A.P."/>
            <person name="Korzhanova M."/>
            <person name="Belova V."/>
            <person name="Korostin D."/>
        </authorList>
    </citation>
    <scope>NUCLEOTIDE SEQUENCE</scope>
    <source>
        <strain evidence="3">ASD5510</strain>
    </source>
</reference>
<evidence type="ECO:0000313" key="3">
    <source>
        <dbReference type="EMBL" id="MCU7377043.1"/>
    </source>
</evidence>
<dbReference type="InterPro" id="IPR052920">
    <property type="entry name" value="DNA-binding_regulatory"/>
</dbReference>
<gene>
    <name evidence="3" type="ORF">OBO34_01600</name>
</gene>
<sequence length="324" mass="36393">MKNKRALKITGIVIICAVVLAVSVCGATGIYVYNASVHAVNQERRPLACKKESLEKHGFDVDRFEAGCHVEQVEIPSTFDDHHIPANYLTIDGKKERKTVVMAHGLNGNRLTGYPVAAMLMKHGYNILTYDQRDSGENQAQYMTCGYWESKDFKDCVDYVRAQAGPEIQVGGWGSSIGGATIGFYLGTSDAEQKLDFAVLDCPVSNMREIIGFLVRQTTWLPMEFKLDMGDLATQLRLGYGYEEGDVRDYVRNTTVPVLIFNSRVDKVTPYHMGVSLYQAMKKNEKQLLTVDDSKHTDIYLDDPKLYEDTMMTFIEKHGSRQAS</sequence>
<dbReference type="PANTHER" id="PTHR43358:SF4">
    <property type="entry name" value="ALPHA_BETA HYDROLASE FOLD-1 DOMAIN-CONTAINING PROTEIN"/>
    <property type="match status" value="1"/>
</dbReference>
<comment type="caution">
    <text evidence="3">The sequence shown here is derived from an EMBL/GenBank/DDBJ whole genome shotgun (WGS) entry which is preliminary data.</text>
</comment>
<dbReference type="RefSeq" id="WP_253020562.1">
    <property type="nucleotide sequence ID" value="NZ_JAJAGH010000005.1"/>
</dbReference>
<keyword evidence="1" id="KW-0472">Membrane</keyword>
<dbReference type="Gene3D" id="3.40.50.1820">
    <property type="entry name" value="alpha/beta hydrolase"/>
    <property type="match status" value="1"/>
</dbReference>
<dbReference type="PANTHER" id="PTHR43358">
    <property type="entry name" value="ALPHA/BETA-HYDROLASE"/>
    <property type="match status" value="1"/>
</dbReference>
<keyword evidence="1" id="KW-1133">Transmembrane helix</keyword>
<keyword evidence="4" id="KW-1185">Reference proteome</keyword>
<keyword evidence="1" id="KW-0812">Transmembrane</keyword>
<dbReference type="Proteomes" id="UP001065549">
    <property type="component" value="Unassembled WGS sequence"/>
</dbReference>
<accession>A0A9J6QRE5</accession>
<evidence type="ECO:0000256" key="1">
    <source>
        <dbReference type="SAM" id="Phobius"/>
    </source>
</evidence>
<proteinExistence type="predicted"/>
<feature type="domain" description="Peptidase S9 prolyl oligopeptidase catalytic" evidence="2">
    <location>
        <begin position="119"/>
        <end position="297"/>
    </location>
</feature>
<evidence type="ECO:0000313" key="4">
    <source>
        <dbReference type="Proteomes" id="UP001065549"/>
    </source>
</evidence>
<dbReference type="SUPFAM" id="SSF53474">
    <property type="entry name" value="alpha/beta-Hydrolases"/>
    <property type="match status" value="1"/>
</dbReference>